<keyword evidence="2" id="KW-0238">DNA-binding</keyword>
<dbReference type="InterPro" id="IPR002577">
    <property type="entry name" value="HTH_HxlR"/>
</dbReference>
<dbReference type="PROSITE" id="PS51118">
    <property type="entry name" value="HTH_HXLR"/>
    <property type="match status" value="1"/>
</dbReference>
<dbReference type="InterPro" id="IPR036388">
    <property type="entry name" value="WH-like_DNA-bd_sf"/>
</dbReference>
<sequence length="221" mass="24456">MATKRKYDDGCATAHALDLVGERWALLIARELLFGPKRFTDLRTGMPGASPNVLSHRLRELEDVGVVRRRKLPPPAAAWVYELTEWGHELEPVITALGRWGGRSPSLRHDAAISVDSLMLALKTLFDPERAAGFTADLVLRLGEDSFKVQLSADRIWILRGELDHPHAVIETDPATLNALIWSGRGLSEAIESGDLRLTGSRERVERFLGLFPLPEPAVVA</sequence>
<reference evidence="5 6" key="1">
    <citation type="submission" date="2018-10" db="EMBL/GenBank/DDBJ databases">
        <title>Sequencing the genomes of 1000 actinobacteria strains.</title>
        <authorList>
            <person name="Klenk H.-P."/>
        </authorList>
    </citation>
    <scope>NUCLEOTIDE SEQUENCE [LARGE SCALE GENOMIC DNA]</scope>
    <source>
        <strain evidence="5 6">DSM 43911</strain>
    </source>
</reference>
<dbReference type="RefSeq" id="WP_121216937.1">
    <property type="nucleotide sequence ID" value="NZ_JBIUBA010000055.1"/>
</dbReference>
<keyword evidence="6" id="KW-1185">Reference proteome</keyword>
<feature type="domain" description="HTH hxlR-type" evidence="4">
    <location>
        <begin position="11"/>
        <end position="109"/>
    </location>
</feature>
<dbReference type="PANTHER" id="PTHR33204:SF18">
    <property type="entry name" value="TRANSCRIPTIONAL REGULATORY PROTEIN"/>
    <property type="match status" value="1"/>
</dbReference>
<dbReference type="Pfam" id="PF01638">
    <property type="entry name" value="HxlR"/>
    <property type="match status" value="1"/>
</dbReference>
<dbReference type="AlphaFoldDB" id="A0A495X184"/>
<dbReference type="Gene3D" id="1.10.10.10">
    <property type="entry name" value="Winged helix-like DNA-binding domain superfamily/Winged helix DNA-binding domain"/>
    <property type="match status" value="1"/>
</dbReference>
<name>A0A495X184_9PSEU</name>
<dbReference type="Proteomes" id="UP000272729">
    <property type="component" value="Unassembled WGS sequence"/>
</dbReference>
<dbReference type="InterPro" id="IPR036390">
    <property type="entry name" value="WH_DNA-bd_sf"/>
</dbReference>
<evidence type="ECO:0000313" key="5">
    <source>
        <dbReference type="EMBL" id="RKT66974.1"/>
    </source>
</evidence>
<evidence type="ECO:0000256" key="2">
    <source>
        <dbReference type="ARBA" id="ARBA00023125"/>
    </source>
</evidence>
<dbReference type="PANTHER" id="PTHR33204">
    <property type="entry name" value="TRANSCRIPTIONAL REGULATOR, MARR FAMILY"/>
    <property type="match status" value="1"/>
</dbReference>
<dbReference type="OrthoDB" id="9792527at2"/>
<evidence type="ECO:0000259" key="4">
    <source>
        <dbReference type="PROSITE" id="PS51118"/>
    </source>
</evidence>
<evidence type="ECO:0000256" key="3">
    <source>
        <dbReference type="ARBA" id="ARBA00023163"/>
    </source>
</evidence>
<evidence type="ECO:0000313" key="6">
    <source>
        <dbReference type="Proteomes" id="UP000272729"/>
    </source>
</evidence>
<accession>A0A495X184</accession>
<dbReference type="SUPFAM" id="SSF55718">
    <property type="entry name" value="SCP-like"/>
    <property type="match status" value="1"/>
</dbReference>
<proteinExistence type="predicted"/>
<keyword evidence="3" id="KW-0804">Transcription</keyword>
<dbReference type="GO" id="GO:0003677">
    <property type="term" value="F:DNA binding"/>
    <property type="evidence" value="ECO:0007669"/>
    <property type="project" value="UniProtKB-KW"/>
</dbReference>
<comment type="caution">
    <text evidence="5">The sequence shown here is derived from an EMBL/GenBank/DDBJ whole genome shotgun (WGS) entry which is preliminary data.</text>
</comment>
<protein>
    <submittedName>
        <fullName evidence="5">HxlR family transcriptional regulator</fullName>
    </submittedName>
</protein>
<evidence type="ECO:0000256" key="1">
    <source>
        <dbReference type="ARBA" id="ARBA00023015"/>
    </source>
</evidence>
<organism evidence="5 6">
    <name type="scientific">Saccharothrix variisporea</name>
    <dbReference type="NCBI Taxonomy" id="543527"/>
    <lineage>
        <taxon>Bacteria</taxon>
        <taxon>Bacillati</taxon>
        <taxon>Actinomycetota</taxon>
        <taxon>Actinomycetes</taxon>
        <taxon>Pseudonocardiales</taxon>
        <taxon>Pseudonocardiaceae</taxon>
        <taxon>Saccharothrix</taxon>
    </lineage>
</organism>
<keyword evidence="1" id="KW-0805">Transcription regulation</keyword>
<gene>
    <name evidence="5" type="ORF">DFJ66_0140</name>
</gene>
<dbReference type="SUPFAM" id="SSF46785">
    <property type="entry name" value="Winged helix' DNA-binding domain"/>
    <property type="match status" value="1"/>
</dbReference>
<dbReference type="Gene3D" id="3.30.1050.10">
    <property type="entry name" value="SCP2 sterol-binding domain"/>
    <property type="match status" value="1"/>
</dbReference>
<dbReference type="InterPro" id="IPR036527">
    <property type="entry name" value="SCP2_sterol-bd_dom_sf"/>
</dbReference>
<dbReference type="EMBL" id="RBXR01000001">
    <property type="protein sequence ID" value="RKT66974.1"/>
    <property type="molecule type" value="Genomic_DNA"/>
</dbReference>